<evidence type="ECO:0000259" key="5">
    <source>
        <dbReference type="Pfam" id="PF01420"/>
    </source>
</evidence>
<dbReference type="GO" id="GO:0009307">
    <property type="term" value="P:DNA restriction-modification system"/>
    <property type="evidence" value="ECO:0007669"/>
    <property type="project" value="UniProtKB-KW"/>
</dbReference>
<evidence type="ECO:0000256" key="1">
    <source>
        <dbReference type="ARBA" id="ARBA00010923"/>
    </source>
</evidence>
<dbReference type="Gene3D" id="1.10.287.1120">
    <property type="entry name" value="Bipartite methylase S protein"/>
    <property type="match status" value="1"/>
</dbReference>
<dbReference type="EMBL" id="AAANYR010000009">
    <property type="protein sequence ID" value="EAD5787766.1"/>
    <property type="molecule type" value="Genomic_DNA"/>
</dbReference>
<keyword evidence="2" id="KW-0680">Restriction system</keyword>
<keyword evidence="3" id="KW-0238">DNA-binding</keyword>
<evidence type="ECO:0000256" key="3">
    <source>
        <dbReference type="ARBA" id="ARBA00023125"/>
    </source>
</evidence>
<dbReference type="PANTHER" id="PTHR30408">
    <property type="entry name" value="TYPE-1 RESTRICTION ENZYME ECOKI SPECIFICITY PROTEIN"/>
    <property type="match status" value="1"/>
</dbReference>
<feature type="coiled-coil region" evidence="4">
    <location>
        <begin position="170"/>
        <end position="197"/>
    </location>
</feature>
<evidence type="ECO:0000313" key="7">
    <source>
        <dbReference type="Proteomes" id="UP000344343"/>
    </source>
</evidence>
<dbReference type="InterPro" id="IPR044946">
    <property type="entry name" value="Restrct_endonuc_typeI_TRD_sf"/>
</dbReference>
<comment type="similarity">
    <text evidence="1">Belongs to the type-I restriction system S methylase family.</text>
</comment>
<keyword evidence="6" id="KW-0378">Hydrolase</keyword>
<keyword evidence="6" id="KW-0540">Nuclease</keyword>
<proteinExistence type="inferred from homology"/>
<dbReference type="AlphaFoldDB" id="A0A823EN12"/>
<accession>A0A823EN12</accession>
<evidence type="ECO:0000313" key="6">
    <source>
        <dbReference type="EMBL" id="EAD5787766.1"/>
    </source>
</evidence>
<comment type="caution">
    <text evidence="6">The sequence shown here is derived from an EMBL/GenBank/DDBJ whole genome shotgun (WGS) entry which is preliminary data.</text>
</comment>
<dbReference type="Proteomes" id="UP000344343">
    <property type="component" value="Unassembled WGS sequence"/>
</dbReference>
<evidence type="ECO:0000256" key="4">
    <source>
        <dbReference type="SAM" id="Coils"/>
    </source>
</evidence>
<dbReference type="Gene3D" id="3.90.220.20">
    <property type="entry name" value="DNA methylase specificity domains"/>
    <property type="match status" value="1"/>
</dbReference>
<dbReference type="InterPro" id="IPR000055">
    <property type="entry name" value="Restrct_endonuc_typeI_TRD"/>
</dbReference>
<dbReference type="InterPro" id="IPR052021">
    <property type="entry name" value="Type-I_RS_S_subunit"/>
</dbReference>
<keyword evidence="4" id="KW-0175">Coiled coil</keyword>
<dbReference type="PANTHER" id="PTHR30408:SF12">
    <property type="entry name" value="TYPE I RESTRICTION ENZYME MJAVIII SPECIFICITY SUBUNIT"/>
    <property type="match status" value="1"/>
</dbReference>
<dbReference type="Pfam" id="PF01420">
    <property type="entry name" value="Methylase_S"/>
    <property type="match status" value="1"/>
</dbReference>
<organism evidence="6 7">
    <name type="scientific">Listeria monocytogenes</name>
    <dbReference type="NCBI Taxonomy" id="1639"/>
    <lineage>
        <taxon>Bacteria</taxon>
        <taxon>Bacillati</taxon>
        <taxon>Bacillota</taxon>
        <taxon>Bacilli</taxon>
        <taxon>Bacillales</taxon>
        <taxon>Listeriaceae</taxon>
        <taxon>Listeria</taxon>
    </lineage>
</organism>
<name>A0A823EN12_LISMN</name>
<dbReference type="GO" id="GO:0004519">
    <property type="term" value="F:endonuclease activity"/>
    <property type="evidence" value="ECO:0007669"/>
    <property type="project" value="UniProtKB-KW"/>
</dbReference>
<keyword evidence="6" id="KW-0255">Endonuclease</keyword>
<feature type="domain" description="Type I restriction modification DNA specificity" evidence="5">
    <location>
        <begin position="19"/>
        <end position="189"/>
    </location>
</feature>
<dbReference type="RefSeq" id="WP_176728079.1">
    <property type="nucleotide sequence ID" value="NZ_JPBN01000007.1"/>
</dbReference>
<feature type="non-terminal residue" evidence="6">
    <location>
        <position position="224"/>
    </location>
</feature>
<protein>
    <submittedName>
        <fullName evidence="6">Restriction endonuclease subunit S</fullName>
    </submittedName>
</protein>
<evidence type="ECO:0000256" key="2">
    <source>
        <dbReference type="ARBA" id="ARBA00022747"/>
    </source>
</evidence>
<reference evidence="6 7" key="1">
    <citation type="submission" date="2019-02" db="EMBL/GenBank/DDBJ databases">
        <authorList>
            <consortium name="GenomeTrakr: Next Generation Sequencing Network for Food Pathogen Tracability"/>
        </authorList>
    </citation>
    <scope>NUCLEOTIDE SEQUENCE [LARGE SCALE GENOMIC DNA]</scope>
    <source>
        <strain evidence="6 7">FDA00013853</strain>
    </source>
</reference>
<dbReference type="GO" id="GO:0003677">
    <property type="term" value="F:DNA binding"/>
    <property type="evidence" value="ECO:0007669"/>
    <property type="project" value="UniProtKB-KW"/>
</dbReference>
<gene>
    <name evidence="6" type="ORF">EX365_14460</name>
</gene>
<sequence length="224" mass="26354">MLPLFYVISHYSNLPFRAWEQRKLGDLVVDYVEKTSVQNQFPMLTSSQQKGIVLQEDYFANRQVTTENNIGYFVLPRGYFTFRSRSDNDVFVFNRNDIIDRGIISYFYPVFTLKSADSDFFLRRINNGIQRQLSIQAEGTGQHVLSLKKFKNIVAMFPSEGEQKKIGSFFKQLDDTIALHQRKLDTLKQMKKGLLQQMFPKSEEDVPKIRFADFDEEWYQRKLG</sequence>
<dbReference type="SUPFAM" id="SSF116734">
    <property type="entry name" value="DNA methylase specificity domain"/>
    <property type="match status" value="1"/>
</dbReference>